<dbReference type="EMBL" id="CDMZ01000186">
    <property type="protein sequence ID" value="CEM08722.1"/>
    <property type="molecule type" value="Genomic_DNA"/>
</dbReference>
<proteinExistence type="predicted"/>
<evidence type="ECO:0000313" key="1">
    <source>
        <dbReference type="EMBL" id="CEM08722.1"/>
    </source>
</evidence>
<sequence>MTALSLAEHSLFFAKIVPFFESELLHRLRVCRSWNEKVRKLVRRLSFYSNYGDSIWVETDSPVDGSDREDDDDRLILKFFPYLPAGGLDCFTKCWSGVRRLDLLVDVKPPDLLGKALGHLTRLSHLTVSLCATDLKMLCVLNPGTLSELCLRCPTGCWHQSATEAENEKVRSQAAKGAEEVFQRYGETLRKFRLDLCGLCDGVLPSFEGQNAHSTSLQIRSQCPLLEVVEPLACSCHHCRKMYRNYEQVGNSDPEQSPVVSVEDYLVGRNFDCVKLGRWGLRLSKTDWEAVKNPRLTGLRYLQVCGCLAQEEEGDFEEMDVDSEDVRAVFEQNRKIEFSCLQFSNEQLLGLLPFAQNLRFVSWLFGSFSEDVWREMGRWLVNLRVMSSSSCHDLSDIHMKAWAEGIRASGKPSKVRVIHHKGSRVTSEGLVAAVLPDNLCPELRSIEVGEHWSGRWSGGMSAEGIRAWAGSGLWSFAVNWQRPENSGGLLEGLKDFLRGPVRVSLRELSLWKIRGRVTDIDDELIELICGCPQLSVLSLGSVDGVSVAGWEILKRARVEKKIRLRSLWVGSDTRPADLDTVATPFFPPLCPPPQSLSEIIREENERRLAAEREEQRTQSVLDSAAEGVKNQIKANFRQTLVKAAAESAMPTGAVKPKVMQSPFKSIGGIPVRVGVLSFFGKALVDEIIQKAVDDLKVKERIVKERRVAWRQTVEKEGWETWKRLVDTF</sequence>
<dbReference type="PhylomeDB" id="A0A0G4F7Q9"/>
<organism evidence="1">
    <name type="scientific">Chromera velia CCMP2878</name>
    <dbReference type="NCBI Taxonomy" id="1169474"/>
    <lineage>
        <taxon>Eukaryota</taxon>
        <taxon>Sar</taxon>
        <taxon>Alveolata</taxon>
        <taxon>Colpodellida</taxon>
        <taxon>Chromeraceae</taxon>
        <taxon>Chromera</taxon>
    </lineage>
</organism>
<reference evidence="1" key="1">
    <citation type="submission" date="2014-11" db="EMBL/GenBank/DDBJ databases">
        <authorList>
            <person name="Otto D Thomas"/>
            <person name="Naeem Raeece"/>
        </authorList>
    </citation>
    <scope>NUCLEOTIDE SEQUENCE</scope>
</reference>
<protein>
    <submittedName>
        <fullName evidence="1">Uncharacterized protein</fullName>
    </submittedName>
</protein>
<name>A0A0G4F7Q9_9ALVE</name>
<dbReference type="VEuPathDB" id="CryptoDB:Cvel_15665"/>
<dbReference type="AlphaFoldDB" id="A0A0G4F7Q9"/>
<dbReference type="Gene3D" id="3.80.10.10">
    <property type="entry name" value="Ribonuclease Inhibitor"/>
    <property type="match status" value="1"/>
</dbReference>
<dbReference type="InterPro" id="IPR032675">
    <property type="entry name" value="LRR_dom_sf"/>
</dbReference>
<gene>
    <name evidence="1" type="ORF">Cvel_15665</name>
</gene>
<accession>A0A0G4F7Q9</accession>